<evidence type="ECO:0000256" key="4">
    <source>
        <dbReference type="ARBA" id="ARBA00022741"/>
    </source>
</evidence>
<feature type="domain" description="Mur ligase C-terminal" evidence="13">
    <location>
        <begin position="297"/>
        <end position="416"/>
    </location>
</feature>
<evidence type="ECO:0000256" key="10">
    <source>
        <dbReference type="HAMAP-Rule" id="MF_02019"/>
    </source>
</evidence>
<evidence type="ECO:0000256" key="8">
    <source>
        <dbReference type="ARBA" id="ARBA00023306"/>
    </source>
</evidence>
<dbReference type="EC" id="6.3.2.10" evidence="10 11"/>
<evidence type="ECO:0000259" key="13">
    <source>
        <dbReference type="Pfam" id="PF02875"/>
    </source>
</evidence>
<dbReference type="Gene3D" id="3.40.1390.10">
    <property type="entry name" value="MurE/MurF, N-terminal domain"/>
    <property type="match status" value="1"/>
</dbReference>
<dbReference type="PANTHER" id="PTHR43024:SF1">
    <property type="entry name" value="UDP-N-ACETYLMURAMOYL-TRIPEPTIDE--D-ALANYL-D-ALANINE LIGASE"/>
    <property type="match status" value="1"/>
</dbReference>
<evidence type="ECO:0000256" key="1">
    <source>
        <dbReference type="ARBA" id="ARBA00022490"/>
    </source>
</evidence>
<keyword evidence="2 10" id="KW-0436">Ligase</keyword>
<dbReference type="Proteomes" id="UP001199314">
    <property type="component" value="Unassembled WGS sequence"/>
</dbReference>
<dbReference type="Pfam" id="PF08245">
    <property type="entry name" value="Mur_ligase_M"/>
    <property type="match status" value="1"/>
</dbReference>
<dbReference type="SUPFAM" id="SSF53244">
    <property type="entry name" value="MurD-like peptide ligases, peptide-binding domain"/>
    <property type="match status" value="1"/>
</dbReference>
<dbReference type="EMBL" id="JAIQZE010000015">
    <property type="protein sequence ID" value="MBZ9779687.1"/>
    <property type="molecule type" value="Genomic_DNA"/>
</dbReference>
<dbReference type="InterPro" id="IPR051046">
    <property type="entry name" value="MurCDEF_CellWall_CoF430Synth"/>
</dbReference>
<evidence type="ECO:0000256" key="6">
    <source>
        <dbReference type="ARBA" id="ARBA00022960"/>
    </source>
</evidence>
<evidence type="ECO:0000256" key="11">
    <source>
        <dbReference type="RuleBase" id="RU004136"/>
    </source>
</evidence>
<reference evidence="16" key="1">
    <citation type="submission" date="2023-07" db="EMBL/GenBank/DDBJ databases">
        <title>Novel species isolated from saline lakes on Tibetan Plateau.</title>
        <authorList>
            <person name="Lu H."/>
        </authorList>
    </citation>
    <scope>NUCLEOTIDE SEQUENCE [LARGE SCALE GENOMIC DNA]</scope>
    <source>
        <strain evidence="16">CAK8W</strain>
    </source>
</reference>
<dbReference type="InterPro" id="IPR036615">
    <property type="entry name" value="Mur_ligase_C_dom_sf"/>
</dbReference>
<dbReference type="InterPro" id="IPR035911">
    <property type="entry name" value="MurE/MurF_N"/>
</dbReference>
<protein>
    <recommendedName>
        <fullName evidence="10 11">UDP-N-acetylmuramoyl-tripeptide--D-alanyl-D-alanine ligase</fullName>
        <ecNumber evidence="10 11">6.3.2.10</ecNumber>
    </recommendedName>
    <alternativeName>
        <fullName evidence="10">D-alanyl-D-alanine-adding enzyme</fullName>
    </alternativeName>
</protein>
<keyword evidence="5 10" id="KW-0067">ATP-binding</keyword>
<dbReference type="Gene3D" id="3.40.1190.10">
    <property type="entry name" value="Mur-like, catalytic domain"/>
    <property type="match status" value="1"/>
</dbReference>
<dbReference type="NCBIfam" id="TIGR01143">
    <property type="entry name" value="murF"/>
    <property type="match status" value="1"/>
</dbReference>
<proteinExistence type="inferred from homology"/>
<evidence type="ECO:0000256" key="3">
    <source>
        <dbReference type="ARBA" id="ARBA00022618"/>
    </source>
</evidence>
<name>A0ABS7XP01_9FLAO</name>
<accession>A0ABS7XP01</accession>
<dbReference type="Pfam" id="PF01225">
    <property type="entry name" value="Mur_ligase"/>
    <property type="match status" value="1"/>
</dbReference>
<comment type="caution">
    <text evidence="15">The sequence shown here is derived from an EMBL/GenBank/DDBJ whole genome shotgun (WGS) entry which is preliminary data.</text>
</comment>
<keyword evidence="9 10" id="KW-0961">Cell wall biogenesis/degradation</keyword>
<dbReference type="InterPro" id="IPR004101">
    <property type="entry name" value="Mur_ligase_C"/>
</dbReference>
<evidence type="ECO:0000256" key="9">
    <source>
        <dbReference type="ARBA" id="ARBA00023316"/>
    </source>
</evidence>
<keyword evidence="3 10" id="KW-0132">Cell division</keyword>
<keyword evidence="16" id="KW-1185">Reference proteome</keyword>
<feature type="domain" description="Mur ligase central" evidence="14">
    <location>
        <begin position="95"/>
        <end position="274"/>
    </location>
</feature>
<evidence type="ECO:0000256" key="2">
    <source>
        <dbReference type="ARBA" id="ARBA00022598"/>
    </source>
</evidence>
<dbReference type="Pfam" id="PF02875">
    <property type="entry name" value="Mur_ligase_C"/>
    <property type="match status" value="1"/>
</dbReference>
<comment type="similarity">
    <text evidence="10">Belongs to the MurCDEF family. MurF subfamily.</text>
</comment>
<evidence type="ECO:0000313" key="16">
    <source>
        <dbReference type="Proteomes" id="UP001199314"/>
    </source>
</evidence>
<dbReference type="SUPFAM" id="SSF63418">
    <property type="entry name" value="MurE/MurF N-terminal domain"/>
    <property type="match status" value="1"/>
</dbReference>
<comment type="function">
    <text evidence="10 11">Involved in cell wall formation. Catalyzes the final step in the synthesis of UDP-N-acetylmuramoyl-pentapeptide, the precursor of murein.</text>
</comment>
<evidence type="ECO:0000259" key="14">
    <source>
        <dbReference type="Pfam" id="PF08245"/>
    </source>
</evidence>
<keyword evidence="8 10" id="KW-0131">Cell cycle</keyword>
<comment type="catalytic activity">
    <reaction evidence="10 11">
        <text>D-alanyl-D-alanine + UDP-N-acetyl-alpha-D-muramoyl-L-alanyl-gamma-D-glutamyl-meso-2,6-diaminopimelate + ATP = UDP-N-acetyl-alpha-D-muramoyl-L-alanyl-gamma-D-glutamyl-meso-2,6-diaminopimeloyl-D-alanyl-D-alanine + ADP + phosphate + H(+)</text>
        <dbReference type="Rhea" id="RHEA:28374"/>
        <dbReference type="ChEBI" id="CHEBI:15378"/>
        <dbReference type="ChEBI" id="CHEBI:30616"/>
        <dbReference type="ChEBI" id="CHEBI:43474"/>
        <dbReference type="ChEBI" id="CHEBI:57822"/>
        <dbReference type="ChEBI" id="CHEBI:61386"/>
        <dbReference type="ChEBI" id="CHEBI:83905"/>
        <dbReference type="ChEBI" id="CHEBI:456216"/>
        <dbReference type="EC" id="6.3.2.10"/>
    </reaction>
</comment>
<dbReference type="PANTHER" id="PTHR43024">
    <property type="entry name" value="UDP-N-ACETYLMURAMOYL-TRIPEPTIDE--D-ALANYL-D-ALANINE LIGASE"/>
    <property type="match status" value="1"/>
</dbReference>
<feature type="domain" description="Mur ligase N-terminal catalytic" evidence="12">
    <location>
        <begin position="15"/>
        <end position="89"/>
    </location>
</feature>
<keyword evidence="1 10" id="KW-0963">Cytoplasm</keyword>
<keyword evidence="4 10" id="KW-0547">Nucleotide-binding</keyword>
<dbReference type="HAMAP" id="MF_02019">
    <property type="entry name" value="MurF"/>
    <property type="match status" value="1"/>
</dbReference>
<sequence length="427" mass="47738">MKNISDLYSKFLESSGICTDTRKLQKNSIYFALRGDNFDGNEYADQALEKGALLAVVDDENQKGSSKVIVKDVLLTLQELANFHRKQIDIPILAITGSNGKTTTKKLVLEVLSKEFKVKATEGNLNNHIGVPLTLLSFTAELDFGIVEMGANHQKEIESLCNIAEPNYGYITNFGKAHLEGFGGIEGVIKGKSELYDYLIENDGLIFFNRDDEIQVEKAIQHKNYSIGEKPLSDCQVVLIDAQPNVKVEYSNLCIQSKLIGSYNFKNISAAIGIGRYFSVDKDKIKDAIEDFKPEEMRSQIIKKNGKEILLDAYNANPTSMKAALESFKQIEGEHKTVILGDMFEIGEDSIKEHLHILDTCQHLGFENILVCGEQFYKVSSEFENVIGFEKTNDLQKFIEEDNSKISSTILVKGSRGMKLESIMDAL</sequence>
<evidence type="ECO:0000256" key="5">
    <source>
        <dbReference type="ARBA" id="ARBA00022840"/>
    </source>
</evidence>
<feature type="binding site" evidence="10">
    <location>
        <begin position="97"/>
        <end position="103"/>
    </location>
    <ligand>
        <name>ATP</name>
        <dbReference type="ChEBI" id="CHEBI:30616"/>
    </ligand>
</feature>
<dbReference type="SUPFAM" id="SSF53623">
    <property type="entry name" value="MurD-like peptide ligases, catalytic domain"/>
    <property type="match status" value="1"/>
</dbReference>
<dbReference type="InterPro" id="IPR013221">
    <property type="entry name" value="Mur_ligase_cen"/>
</dbReference>
<comment type="subcellular location">
    <subcellularLocation>
        <location evidence="10 11">Cytoplasm</location>
    </subcellularLocation>
</comment>
<dbReference type="RefSeq" id="WP_224462019.1">
    <property type="nucleotide sequence ID" value="NZ_JAIQZE010000015.1"/>
</dbReference>
<evidence type="ECO:0000313" key="15">
    <source>
        <dbReference type="EMBL" id="MBZ9779687.1"/>
    </source>
</evidence>
<dbReference type="GO" id="GO:0016874">
    <property type="term" value="F:ligase activity"/>
    <property type="evidence" value="ECO:0007669"/>
    <property type="project" value="UniProtKB-KW"/>
</dbReference>
<dbReference type="InterPro" id="IPR000713">
    <property type="entry name" value="Mur_ligase_N"/>
</dbReference>
<comment type="pathway">
    <text evidence="10 11">Cell wall biogenesis; peptidoglycan biosynthesis.</text>
</comment>
<organism evidence="15 16">
    <name type="scientific">Psychroflexus longus</name>
    <dbReference type="NCBI Taxonomy" id="2873596"/>
    <lineage>
        <taxon>Bacteria</taxon>
        <taxon>Pseudomonadati</taxon>
        <taxon>Bacteroidota</taxon>
        <taxon>Flavobacteriia</taxon>
        <taxon>Flavobacteriales</taxon>
        <taxon>Flavobacteriaceae</taxon>
        <taxon>Psychroflexus</taxon>
    </lineage>
</organism>
<dbReference type="Gene3D" id="3.90.190.20">
    <property type="entry name" value="Mur ligase, C-terminal domain"/>
    <property type="match status" value="1"/>
</dbReference>
<gene>
    <name evidence="10" type="primary">murF</name>
    <name evidence="15" type="ORF">LB452_12210</name>
</gene>
<dbReference type="InterPro" id="IPR005863">
    <property type="entry name" value="UDP-N-AcMur_synth"/>
</dbReference>
<evidence type="ECO:0000256" key="7">
    <source>
        <dbReference type="ARBA" id="ARBA00022984"/>
    </source>
</evidence>
<keyword evidence="7 10" id="KW-0573">Peptidoglycan synthesis</keyword>
<dbReference type="InterPro" id="IPR036565">
    <property type="entry name" value="Mur-like_cat_sf"/>
</dbReference>
<evidence type="ECO:0000259" key="12">
    <source>
        <dbReference type="Pfam" id="PF01225"/>
    </source>
</evidence>
<keyword evidence="6 10" id="KW-0133">Cell shape</keyword>